<dbReference type="AlphaFoldDB" id="A0A6A7ABY0"/>
<protein>
    <submittedName>
        <fullName evidence="1">Uncharacterized protein</fullName>
    </submittedName>
</protein>
<proteinExistence type="predicted"/>
<gene>
    <name evidence="1" type="ORF">CC86DRAFT_283755</name>
</gene>
<name>A0A6A7ABY0_9PLEO</name>
<dbReference type="OrthoDB" id="4502478at2759"/>
<keyword evidence="2" id="KW-1185">Reference proteome</keyword>
<sequence>MSLVPLAQSADKQVLFARLGLNEQIHKLLLQEAQNARDSLSRNPHNLTDHSRADPNIRTPYKWDEISETAKHREILTVVNNAPPHTKYYYAMGQYQTTVNEENWVARWYLWHSFRYRSVHIT</sequence>
<evidence type="ECO:0000313" key="2">
    <source>
        <dbReference type="Proteomes" id="UP000799424"/>
    </source>
</evidence>
<accession>A0A6A7ABY0</accession>
<reference evidence="1" key="1">
    <citation type="journal article" date="2020" name="Stud. Mycol.">
        <title>101 Dothideomycetes genomes: a test case for predicting lifestyles and emergence of pathogens.</title>
        <authorList>
            <person name="Haridas S."/>
            <person name="Albert R."/>
            <person name="Binder M."/>
            <person name="Bloem J."/>
            <person name="Labutti K."/>
            <person name="Salamov A."/>
            <person name="Andreopoulos B."/>
            <person name="Baker S."/>
            <person name="Barry K."/>
            <person name="Bills G."/>
            <person name="Bluhm B."/>
            <person name="Cannon C."/>
            <person name="Castanera R."/>
            <person name="Culley D."/>
            <person name="Daum C."/>
            <person name="Ezra D."/>
            <person name="Gonzalez J."/>
            <person name="Henrissat B."/>
            <person name="Kuo A."/>
            <person name="Liang C."/>
            <person name="Lipzen A."/>
            <person name="Lutzoni F."/>
            <person name="Magnuson J."/>
            <person name="Mondo S."/>
            <person name="Nolan M."/>
            <person name="Ohm R."/>
            <person name="Pangilinan J."/>
            <person name="Park H.-J."/>
            <person name="Ramirez L."/>
            <person name="Alfaro M."/>
            <person name="Sun H."/>
            <person name="Tritt A."/>
            <person name="Yoshinaga Y."/>
            <person name="Zwiers L.-H."/>
            <person name="Turgeon B."/>
            <person name="Goodwin S."/>
            <person name="Spatafora J."/>
            <person name="Crous P."/>
            <person name="Grigoriev I."/>
        </authorList>
    </citation>
    <scope>NUCLEOTIDE SEQUENCE</scope>
    <source>
        <strain evidence="1">CBS 113818</strain>
    </source>
</reference>
<evidence type="ECO:0000313" key="1">
    <source>
        <dbReference type="EMBL" id="KAF2830643.1"/>
    </source>
</evidence>
<dbReference type="EMBL" id="MU006219">
    <property type="protein sequence ID" value="KAF2830643.1"/>
    <property type="molecule type" value="Genomic_DNA"/>
</dbReference>
<organism evidence="1 2">
    <name type="scientific">Ophiobolus disseminans</name>
    <dbReference type="NCBI Taxonomy" id="1469910"/>
    <lineage>
        <taxon>Eukaryota</taxon>
        <taxon>Fungi</taxon>
        <taxon>Dikarya</taxon>
        <taxon>Ascomycota</taxon>
        <taxon>Pezizomycotina</taxon>
        <taxon>Dothideomycetes</taxon>
        <taxon>Pleosporomycetidae</taxon>
        <taxon>Pleosporales</taxon>
        <taxon>Pleosporineae</taxon>
        <taxon>Phaeosphaeriaceae</taxon>
        <taxon>Ophiobolus</taxon>
    </lineage>
</organism>
<dbReference type="Proteomes" id="UP000799424">
    <property type="component" value="Unassembled WGS sequence"/>
</dbReference>